<comment type="caution">
    <text evidence="1">The sequence shown here is derived from an EMBL/GenBank/DDBJ whole genome shotgun (WGS) entry which is preliminary data.</text>
</comment>
<accession>X1R3C4</accession>
<name>X1R3C4_9ZZZZ</name>
<organism evidence="1">
    <name type="scientific">marine sediment metagenome</name>
    <dbReference type="NCBI Taxonomy" id="412755"/>
    <lineage>
        <taxon>unclassified sequences</taxon>
        <taxon>metagenomes</taxon>
        <taxon>ecological metagenomes</taxon>
    </lineage>
</organism>
<proteinExistence type="predicted"/>
<gene>
    <name evidence="1" type="ORF">S06H3_55410</name>
</gene>
<evidence type="ECO:0000313" key="1">
    <source>
        <dbReference type="EMBL" id="GAI57615.1"/>
    </source>
</evidence>
<sequence length="46" mass="5369">MPDKTITIICIIPIVKNFLFLRKIDDGTVTNVENIRVMHNKWPISM</sequence>
<dbReference type="EMBL" id="BARV01035518">
    <property type="protein sequence ID" value="GAI57615.1"/>
    <property type="molecule type" value="Genomic_DNA"/>
</dbReference>
<protein>
    <submittedName>
        <fullName evidence="1">Uncharacterized protein</fullName>
    </submittedName>
</protein>
<dbReference type="AlphaFoldDB" id="X1R3C4"/>
<reference evidence="1" key="1">
    <citation type="journal article" date="2014" name="Front. Microbiol.">
        <title>High frequency of phylogenetically diverse reductive dehalogenase-homologous genes in deep subseafloor sedimentary metagenomes.</title>
        <authorList>
            <person name="Kawai M."/>
            <person name="Futagami T."/>
            <person name="Toyoda A."/>
            <person name="Takaki Y."/>
            <person name="Nishi S."/>
            <person name="Hori S."/>
            <person name="Arai W."/>
            <person name="Tsubouchi T."/>
            <person name="Morono Y."/>
            <person name="Uchiyama I."/>
            <person name="Ito T."/>
            <person name="Fujiyama A."/>
            <person name="Inagaki F."/>
            <person name="Takami H."/>
        </authorList>
    </citation>
    <scope>NUCLEOTIDE SEQUENCE</scope>
    <source>
        <strain evidence="1">Expedition CK06-06</strain>
    </source>
</reference>